<proteinExistence type="predicted"/>
<gene>
    <name evidence="2" type="ORF">APZ42_006406</name>
</gene>
<name>A0A164FX53_9CRUS</name>
<protein>
    <submittedName>
        <fullName evidence="2">Uncharacterized protein</fullName>
    </submittedName>
</protein>
<organism evidence="2 3">
    <name type="scientific">Daphnia magna</name>
    <dbReference type="NCBI Taxonomy" id="35525"/>
    <lineage>
        <taxon>Eukaryota</taxon>
        <taxon>Metazoa</taxon>
        <taxon>Ecdysozoa</taxon>
        <taxon>Arthropoda</taxon>
        <taxon>Crustacea</taxon>
        <taxon>Branchiopoda</taxon>
        <taxon>Diplostraca</taxon>
        <taxon>Cladocera</taxon>
        <taxon>Anomopoda</taxon>
        <taxon>Daphniidae</taxon>
        <taxon>Daphnia</taxon>
    </lineage>
</organism>
<reference evidence="2 3" key="1">
    <citation type="submission" date="2016-03" db="EMBL/GenBank/DDBJ databases">
        <title>EvidentialGene: Evidence-directed Construction of Genes on Genomes.</title>
        <authorList>
            <person name="Gilbert D.G."/>
            <person name="Choi J.-H."/>
            <person name="Mockaitis K."/>
            <person name="Colbourne J."/>
            <person name="Pfrender M."/>
        </authorList>
    </citation>
    <scope>NUCLEOTIDE SEQUENCE [LARGE SCALE GENOMIC DNA]</scope>
    <source>
        <strain evidence="2 3">Xinb3</strain>
        <tissue evidence="2">Complete organism</tissue>
    </source>
</reference>
<sequence>MTSGNIEREEDEKGEQQTTGVESKKPQEESRFLSF</sequence>
<dbReference type="AlphaFoldDB" id="A0A164FX53"/>
<feature type="compositionally biased region" description="Basic and acidic residues" evidence="1">
    <location>
        <begin position="22"/>
        <end position="35"/>
    </location>
</feature>
<keyword evidence="3" id="KW-1185">Reference proteome</keyword>
<comment type="caution">
    <text evidence="2">The sequence shown here is derived from an EMBL/GenBank/DDBJ whole genome shotgun (WGS) entry which is preliminary data.</text>
</comment>
<evidence type="ECO:0000313" key="2">
    <source>
        <dbReference type="EMBL" id="KZR98258.1"/>
    </source>
</evidence>
<evidence type="ECO:0000256" key="1">
    <source>
        <dbReference type="SAM" id="MobiDB-lite"/>
    </source>
</evidence>
<feature type="region of interest" description="Disordered" evidence="1">
    <location>
        <begin position="1"/>
        <end position="35"/>
    </location>
</feature>
<dbReference type="Proteomes" id="UP000076858">
    <property type="component" value="Unassembled WGS sequence"/>
</dbReference>
<evidence type="ECO:0000313" key="3">
    <source>
        <dbReference type="Proteomes" id="UP000076858"/>
    </source>
</evidence>
<accession>A0A164FX53</accession>
<dbReference type="EMBL" id="LRGB01017745">
    <property type="protein sequence ID" value="KZR98258.1"/>
    <property type="molecule type" value="Genomic_DNA"/>
</dbReference>